<organism evidence="4 5">
    <name type="scientific">Pontibacillus salicampi</name>
    <dbReference type="NCBI Taxonomy" id="1449801"/>
    <lineage>
        <taxon>Bacteria</taxon>
        <taxon>Bacillati</taxon>
        <taxon>Bacillota</taxon>
        <taxon>Bacilli</taxon>
        <taxon>Bacillales</taxon>
        <taxon>Bacillaceae</taxon>
        <taxon>Pontibacillus</taxon>
    </lineage>
</organism>
<evidence type="ECO:0000256" key="2">
    <source>
        <dbReference type="SAM" id="MobiDB-lite"/>
    </source>
</evidence>
<dbReference type="RefSeq" id="WP_377349985.1">
    <property type="nucleotide sequence ID" value="NZ_JBHLTP010000013.1"/>
</dbReference>
<keyword evidence="1" id="KW-0175">Coiled coil</keyword>
<feature type="chain" id="PRO_5045730113" evidence="3">
    <location>
        <begin position="20"/>
        <end position="571"/>
    </location>
</feature>
<reference evidence="4 5" key="1">
    <citation type="submission" date="2024-09" db="EMBL/GenBank/DDBJ databases">
        <authorList>
            <person name="Sun Q."/>
            <person name="Mori K."/>
        </authorList>
    </citation>
    <scope>NUCLEOTIDE SEQUENCE [LARGE SCALE GENOMIC DNA]</scope>
    <source>
        <strain evidence="4 5">NCAIM B.02529</strain>
    </source>
</reference>
<comment type="caution">
    <text evidence="4">The sequence shown here is derived from an EMBL/GenBank/DDBJ whole genome shotgun (WGS) entry which is preliminary data.</text>
</comment>
<feature type="region of interest" description="Disordered" evidence="2">
    <location>
        <begin position="286"/>
        <end position="305"/>
    </location>
</feature>
<name>A0ABV6LRT7_9BACI</name>
<dbReference type="Proteomes" id="UP001589836">
    <property type="component" value="Unassembled WGS sequence"/>
</dbReference>
<evidence type="ECO:0000256" key="3">
    <source>
        <dbReference type="SAM" id="SignalP"/>
    </source>
</evidence>
<keyword evidence="3" id="KW-0732">Signal</keyword>
<proteinExistence type="predicted"/>
<accession>A0ABV6LRT7</accession>
<protein>
    <submittedName>
        <fullName evidence="4">Uncharacterized protein</fullName>
    </submittedName>
</protein>
<keyword evidence="5" id="KW-1185">Reference proteome</keyword>
<feature type="signal peptide" evidence="3">
    <location>
        <begin position="1"/>
        <end position="19"/>
    </location>
</feature>
<dbReference type="EMBL" id="JBHLTP010000013">
    <property type="protein sequence ID" value="MFC0525129.1"/>
    <property type="molecule type" value="Genomic_DNA"/>
</dbReference>
<evidence type="ECO:0000256" key="1">
    <source>
        <dbReference type="SAM" id="Coils"/>
    </source>
</evidence>
<feature type="coiled-coil region" evidence="1">
    <location>
        <begin position="138"/>
        <end position="165"/>
    </location>
</feature>
<sequence length="571" mass="66292">MKRKSLYILLMVSICTLLAGWSKPEEQQNALWVEDTDLSKESYRLLKKSSNNDISLIYLEINSERSASFYKDFVASAHEKGIEVHAYNGKPEWALKDQKQSVLDFSEWVMNYNNSVSEQQQMDGIHLKIQPHYLPEWYEDSESVIKQWQENVTAFQQNVKDTSLETSATIPFWLDTIQTPGQSNQSFNTWMIEKFDHTTILAYRDTLEGGNGIVSLIEDELEIASNLNKKMIVGVTLQKGNENHVTFHEEGFHDMMMHLNVMDKHMKDIPSYIGHAIENYQHWTQLEGNPASEPPKEGETSPEDEEKYRGTYIWHAENLIEEPDKILSFAKEHDLNLIYARLDRQQDFAAYTDFVEKAHEQGIEVHAMGGHPTWALEKGKERLSMFIDYVTTYNKKVEKPQKFDGIHLDIEPYVLQEWYDDESKVMKSWRENISFYQKEVKANSNLKTGVDLAMWLDDHPISDDSDMSISKWMIDKVDHTTIMAFRDFAEGSGGIIDTTKEEVAFGDELGKELVIAVEMKENKNTPYISFYEEGKGVMEEELNIVDSRWRNNSSYLGHAVHSYDYWKEAKE</sequence>
<gene>
    <name evidence="4" type="ORF">ACFFGV_16230</name>
</gene>
<evidence type="ECO:0000313" key="4">
    <source>
        <dbReference type="EMBL" id="MFC0525129.1"/>
    </source>
</evidence>
<evidence type="ECO:0000313" key="5">
    <source>
        <dbReference type="Proteomes" id="UP001589836"/>
    </source>
</evidence>